<dbReference type="Proteomes" id="UP000644693">
    <property type="component" value="Unassembled WGS sequence"/>
</dbReference>
<dbReference type="Pfam" id="PF07859">
    <property type="entry name" value="Abhydrolase_3"/>
    <property type="match status" value="1"/>
</dbReference>
<evidence type="ECO:0000256" key="1">
    <source>
        <dbReference type="ARBA" id="ARBA00010515"/>
    </source>
</evidence>
<feature type="domain" description="Alpha/beta hydrolase fold-3" evidence="3">
    <location>
        <begin position="58"/>
        <end position="265"/>
    </location>
</feature>
<dbReference type="PANTHER" id="PTHR23025">
    <property type="entry name" value="TRIACYLGLYCEROL LIPASE"/>
    <property type="match status" value="1"/>
</dbReference>
<proteinExistence type="inferred from homology"/>
<accession>A0A918XJT6</accession>
<dbReference type="SUPFAM" id="SSF53474">
    <property type="entry name" value="alpha/beta-Hydrolases"/>
    <property type="match status" value="1"/>
</dbReference>
<comment type="similarity">
    <text evidence="1">Belongs to the 'GDXG' lipolytic enzyme family.</text>
</comment>
<dbReference type="RefSeq" id="WP_189477934.1">
    <property type="nucleotide sequence ID" value="NZ_BMYM01000002.1"/>
</dbReference>
<keyword evidence="5" id="KW-1185">Reference proteome</keyword>
<comment type="caution">
    <text evidence="4">The sequence shown here is derived from an EMBL/GenBank/DDBJ whole genome shotgun (WGS) entry which is preliminary data.</text>
</comment>
<dbReference type="InterPro" id="IPR013094">
    <property type="entry name" value="AB_hydrolase_3"/>
</dbReference>
<name>A0A918XJT6_9GAMM</name>
<evidence type="ECO:0000259" key="3">
    <source>
        <dbReference type="Pfam" id="PF07859"/>
    </source>
</evidence>
<dbReference type="GO" id="GO:0019433">
    <property type="term" value="P:triglyceride catabolic process"/>
    <property type="evidence" value="ECO:0007669"/>
    <property type="project" value="TreeGrafter"/>
</dbReference>
<dbReference type="InterPro" id="IPR002168">
    <property type="entry name" value="Lipase_GDXG_HIS_AS"/>
</dbReference>
<reference evidence="4" key="1">
    <citation type="journal article" date="2014" name="Int. J. Syst. Evol. Microbiol.">
        <title>Complete genome sequence of Corynebacterium casei LMG S-19264T (=DSM 44701T), isolated from a smear-ripened cheese.</title>
        <authorList>
            <consortium name="US DOE Joint Genome Institute (JGI-PGF)"/>
            <person name="Walter F."/>
            <person name="Albersmeier A."/>
            <person name="Kalinowski J."/>
            <person name="Ruckert C."/>
        </authorList>
    </citation>
    <scope>NUCLEOTIDE SEQUENCE</scope>
    <source>
        <strain evidence="4">KCTC 23430</strain>
    </source>
</reference>
<organism evidence="4 5">
    <name type="scientific">Parahalioglobus pacificus</name>
    <dbReference type="NCBI Taxonomy" id="930806"/>
    <lineage>
        <taxon>Bacteria</taxon>
        <taxon>Pseudomonadati</taxon>
        <taxon>Pseudomonadota</taxon>
        <taxon>Gammaproteobacteria</taxon>
        <taxon>Cellvibrionales</taxon>
        <taxon>Halieaceae</taxon>
        <taxon>Parahalioglobus</taxon>
    </lineage>
</organism>
<dbReference type="EMBL" id="BMYM01000002">
    <property type="protein sequence ID" value="GHD35685.1"/>
    <property type="molecule type" value="Genomic_DNA"/>
</dbReference>
<dbReference type="PROSITE" id="PS01173">
    <property type="entry name" value="LIPASE_GDXG_HIS"/>
    <property type="match status" value="1"/>
</dbReference>
<keyword evidence="2" id="KW-0378">Hydrolase</keyword>
<gene>
    <name evidence="4" type="ORF">GCM10007053_22950</name>
</gene>
<dbReference type="GO" id="GO:0004806">
    <property type="term" value="F:triacylglycerol lipase activity"/>
    <property type="evidence" value="ECO:0007669"/>
    <property type="project" value="TreeGrafter"/>
</dbReference>
<dbReference type="Gene3D" id="3.40.50.1820">
    <property type="entry name" value="alpha/beta hydrolase"/>
    <property type="match status" value="1"/>
</dbReference>
<dbReference type="GO" id="GO:0004771">
    <property type="term" value="F:sterol ester esterase activity"/>
    <property type="evidence" value="ECO:0007669"/>
    <property type="project" value="TreeGrafter"/>
</dbReference>
<dbReference type="GO" id="GO:0005829">
    <property type="term" value="C:cytosol"/>
    <property type="evidence" value="ECO:0007669"/>
    <property type="project" value="TreeGrafter"/>
</dbReference>
<evidence type="ECO:0000256" key="2">
    <source>
        <dbReference type="ARBA" id="ARBA00022801"/>
    </source>
</evidence>
<protein>
    <submittedName>
        <fullName evidence="4">Acetylhydrolase</fullName>
    </submittedName>
</protein>
<evidence type="ECO:0000313" key="4">
    <source>
        <dbReference type="EMBL" id="GHD35685.1"/>
    </source>
</evidence>
<dbReference type="PANTHER" id="PTHR23025:SF3">
    <property type="entry name" value="HORMONE-SENSITIVE LIPASE"/>
    <property type="match status" value="1"/>
</dbReference>
<dbReference type="AlphaFoldDB" id="A0A918XJT6"/>
<evidence type="ECO:0000313" key="5">
    <source>
        <dbReference type="Proteomes" id="UP000644693"/>
    </source>
</evidence>
<dbReference type="InterPro" id="IPR029058">
    <property type="entry name" value="AB_hydrolase_fold"/>
</dbReference>
<reference evidence="4" key="2">
    <citation type="submission" date="2020-09" db="EMBL/GenBank/DDBJ databases">
        <authorList>
            <person name="Sun Q."/>
            <person name="Kim S."/>
        </authorList>
    </citation>
    <scope>NUCLEOTIDE SEQUENCE</scope>
    <source>
        <strain evidence="4">KCTC 23430</strain>
    </source>
</reference>
<sequence>MTPLHIQALRGWYQFVNARAWRKSKFDIPNREHAVPLTPHAITVQEYAHPDGGSKPLIFYFHGGGWVIGNLLTHDGFCKALSHYTGHSVIAFDYRRAPDDYYPAAHDDALEAANWLIDNNRIITPFNGRFVMAGDSAGGNLAITVATEIREQNRHHLVGVLSLYPVADHYEAGYGSYIEQANTGVLSAKMMRWFWDTYLGGQSPAAADRARLMQSPLLSRLNNLLLITAERDPLKDEGIALGDRCKAEGVAVEHHHFESAQHGFACSEGETEDFVALMTLVNHWLSGLDSETSPDARGRTF</sequence>